<name>A0ABP7JBF9_9ACTN</name>
<protein>
    <submittedName>
        <fullName evidence="1">Uncharacterized protein</fullName>
    </submittedName>
</protein>
<reference evidence="2" key="1">
    <citation type="journal article" date="2019" name="Int. J. Syst. Evol. Microbiol.">
        <title>The Global Catalogue of Microorganisms (GCM) 10K type strain sequencing project: providing services to taxonomists for standard genome sequencing and annotation.</title>
        <authorList>
            <consortium name="The Broad Institute Genomics Platform"/>
            <consortium name="The Broad Institute Genome Sequencing Center for Infectious Disease"/>
            <person name="Wu L."/>
            <person name="Ma J."/>
        </authorList>
    </citation>
    <scope>NUCLEOTIDE SEQUENCE [LARGE SCALE GENOMIC DNA]</scope>
    <source>
        <strain evidence="2">JCM 17138</strain>
    </source>
</reference>
<keyword evidence="2" id="KW-1185">Reference proteome</keyword>
<organism evidence="1 2">
    <name type="scientific">Streptomyces coacervatus</name>
    <dbReference type="NCBI Taxonomy" id="647381"/>
    <lineage>
        <taxon>Bacteria</taxon>
        <taxon>Bacillati</taxon>
        <taxon>Actinomycetota</taxon>
        <taxon>Actinomycetes</taxon>
        <taxon>Kitasatosporales</taxon>
        <taxon>Streptomycetaceae</taxon>
        <taxon>Streptomyces</taxon>
    </lineage>
</organism>
<gene>
    <name evidence="1" type="ORF">GCM10022403_084190</name>
</gene>
<evidence type="ECO:0000313" key="1">
    <source>
        <dbReference type="EMBL" id="GAA3839003.1"/>
    </source>
</evidence>
<dbReference type="EMBL" id="BAABDE010000037">
    <property type="protein sequence ID" value="GAA3839003.1"/>
    <property type="molecule type" value="Genomic_DNA"/>
</dbReference>
<accession>A0ABP7JBF9</accession>
<proteinExistence type="predicted"/>
<evidence type="ECO:0000313" key="2">
    <source>
        <dbReference type="Proteomes" id="UP001501009"/>
    </source>
</evidence>
<comment type="caution">
    <text evidence="1">The sequence shown here is derived from an EMBL/GenBank/DDBJ whole genome shotgun (WGS) entry which is preliminary data.</text>
</comment>
<dbReference type="RefSeq" id="WP_275781621.1">
    <property type="nucleotide sequence ID" value="NZ_BAABDE010000037.1"/>
</dbReference>
<sequence>MVLTLSAVRWAGEVPKFYRDDCPVPIFAPNSMPTQEDNKVATALGFERRE</sequence>
<dbReference type="Proteomes" id="UP001501009">
    <property type="component" value="Unassembled WGS sequence"/>
</dbReference>